<evidence type="ECO:0000256" key="1">
    <source>
        <dbReference type="ARBA" id="ARBA00004651"/>
    </source>
</evidence>
<dbReference type="PANTHER" id="PTHR10582:SF19">
    <property type="entry name" value="ION TRANSPORT DOMAIN-CONTAINING PROTEIN"/>
    <property type="match status" value="1"/>
</dbReference>
<keyword evidence="7" id="KW-0106">Calcium</keyword>
<evidence type="ECO:0000313" key="12">
    <source>
        <dbReference type="WBParaSite" id="Hba_19228"/>
    </source>
</evidence>
<evidence type="ECO:0000256" key="2">
    <source>
        <dbReference type="ARBA" id="ARBA00022448"/>
    </source>
</evidence>
<dbReference type="WBParaSite" id="Hba_19228">
    <property type="protein sequence ID" value="Hba_19228"/>
    <property type="gene ID" value="Hba_19228"/>
</dbReference>
<keyword evidence="9" id="KW-0407">Ion channel</keyword>
<evidence type="ECO:0000256" key="3">
    <source>
        <dbReference type="ARBA" id="ARBA00022475"/>
    </source>
</evidence>
<evidence type="ECO:0000313" key="11">
    <source>
        <dbReference type="Proteomes" id="UP000095283"/>
    </source>
</evidence>
<dbReference type="Proteomes" id="UP000095283">
    <property type="component" value="Unplaced"/>
</dbReference>
<keyword evidence="3" id="KW-1003">Cell membrane</keyword>
<dbReference type="GO" id="GO:0005262">
    <property type="term" value="F:calcium channel activity"/>
    <property type="evidence" value="ECO:0007669"/>
    <property type="project" value="UniProtKB-KW"/>
</dbReference>
<accession>A0A1I7XP25</accession>
<keyword evidence="2" id="KW-0813">Transport</keyword>
<evidence type="ECO:0000256" key="5">
    <source>
        <dbReference type="ARBA" id="ARBA00022673"/>
    </source>
</evidence>
<evidence type="ECO:0000256" key="4">
    <source>
        <dbReference type="ARBA" id="ARBA00022568"/>
    </source>
</evidence>
<keyword evidence="4" id="KW-0109">Calcium transport</keyword>
<dbReference type="Gene3D" id="1.25.40.20">
    <property type="entry name" value="Ankyrin repeat-containing domain"/>
    <property type="match status" value="1"/>
</dbReference>
<dbReference type="Pfam" id="PF12796">
    <property type="entry name" value="Ank_2"/>
    <property type="match status" value="1"/>
</dbReference>
<dbReference type="PROSITE" id="PS50297">
    <property type="entry name" value="ANK_REP_REGION"/>
    <property type="match status" value="2"/>
</dbReference>
<dbReference type="AlphaFoldDB" id="A0A1I7XP25"/>
<keyword evidence="3" id="KW-0472">Membrane</keyword>
<dbReference type="Pfam" id="PF00023">
    <property type="entry name" value="Ank"/>
    <property type="match status" value="1"/>
</dbReference>
<dbReference type="SUPFAM" id="SSF48403">
    <property type="entry name" value="Ankyrin repeat"/>
    <property type="match status" value="1"/>
</dbReference>
<dbReference type="GO" id="GO:0005886">
    <property type="term" value="C:plasma membrane"/>
    <property type="evidence" value="ECO:0007669"/>
    <property type="project" value="UniProtKB-SubCell"/>
</dbReference>
<dbReference type="InterPro" id="IPR024862">
    <property type="entry name" value="TRPV"/>
</dbReference>
<proteinExistence type="predicted"/>
<keyword evidence="6" id="KW-0677">Repeat</keyword>
<name>A0A1I7XP25_HETBA</name>
<organism evidence="11 12">
    <name type="scientific">Heterorhabditis bacteriophora</name>
    <name type="common">Entomopathogenic nematode worm</name>
    <dbReference type="NCBI Taxonomy" id="37862"/>
    <lineage>
        <taxon>Eukaryota</taxon>
        <taxon>Metazoa</taxon>
        <taxon>Ecdysozoa</taxon>
        <taxon>Nematoda</taxon>
        <taxon>Chromadorea</taxon>
        <taxon>Rhabditida</taxon>
        <taxon>Rhabditina</taxon>
        <taxon>Rhabditomorpha</taxon>
        <taxon>Strongyloidea</taxon>
        <taxon>Heterorhabditidae</taxon>
        <taxon>Heterorhabditis</taxon>
    </lineage>
</organism>
<dbReference type="PANTHER" id="PTHR10582">
    <property type="entry name" value="TRANSIENT RECEPTOR POTENTIAL ION CHANNEL PROTEIN"/>
    <property type="match status" value="1"/>
</dbReference>
<sequence>MGVSSSVEQEEQEKDGYSLNSENSLYKLVDMHGGGEMITLMRQAKAQQDYKQLDDFIRSTIPEFLLNNEKGKLFPITELVTMRNKQDKNELTATQLALLLTESYSEMSMKDSLCCRNRTKLSNPISIGSMGETLVGVCLLHGTTVHNLLALRLIEHYPKLLNDICTSEDYYGLSPLHQAIINHDVEMVSKLLRKGADVNQRCFGAFFCADDQKASRTDSLEHEYVDLTDRTNYTGSMYFGEYPLSFAVCMNQPDMFRLLMTKKANLNAQDTNGNTVLHLCVIHEKLEMMRMALEAGARLNITNKQNLTPLTLAAKLAKKKRFVQDLRHFSTGNFGGGSAMGLVDLAFVSTKMDSADYQDVASASRSNKIMPQSTPVEAPRPGWRTMTLDTMN</sequence>
<feature type="repeat" description="ANK" evidence="10">
    <location>
        <begin position="171"/>
        <end position="203"/>
    </location>
</feature>
<keyword evidence="10" id="KW-0040">ANK repeat</keyword>
<evidence type="ECO:0000256" key="7">
    <source>
        <dbReference type="ARBA" id="ARBA00022837"/>
    </source>
</evidence>
<keyword evidence="11" id="KW-1185">Reference proteome</keyword>
<protein>
    <submittedName>
        <fullName evidence="12">ANK_REP_REGION domain-containing protein</fullName>
    </submittedName>
</protein>
<dbReference type="PROSITE" id="PS50088">
    <property type="entry name" value="ANK_REPEAT"/>
    <property type="match status" value="3"/>
</dbReference>
<keyword evidence="5" id="KW-0107">Calcium channel</keyword>
<reference evidence="12" key="1">
    <citation type="submission" date="2016-11" db="UniProtKB">
        <authorList>
            <consortium name="WormBaseParasite"/>
        </authorList>
    </citation>
    <scope>IDENTIFICATION</scope>
</reference>
<evidence type="ECO:0000256" key="6">
    <source>
        <dbReference type="ARBA" id="ARBA00022737"/>
    </source>
</evidence>
<evidence type="ECO:0000256" key="10">
    <source>
        <dbReference type="PROSITE-ProRule" id="PRU00023"/>
    </source>
</evidence>
<comment type="subcellular location">
    <subcellularLocation>
        <location evidence="1">Cell membrane</location>
        <topology evidence="1">Multi-pass membrane protein</topology>
    </subcellularLocation>
</comment>
<dbReference type="GO" id="GO:0098703">
    <property type="term" value="P:calcium ion import across plasma membrane"/>
    <property type="evidence" value="ECO:0007669"/>
    <property type="project" value="TreeGrafter"/>
</dbReference>
<feature type="repeat" description="ANK" evidence="10">
    <location>
        <begin position="272"/>
        <end position="304"/>
    </location>
</feature>
<dbReference type="InterPro" id="IPR036770">
    <property type="entry name" value="Ankyrin_rpt-contain_sf"/>
</dbReference>
<evidence type="ECO:0000256" key="9">
    <source>
        <dbReference type="ARBA" id="ARBA00023303"/>
    </source>
</evidence>
<dbReference type="SMART" id="SM00248">
    <property type="entry name" value="ANK"/>
    <property type="match status" value="3"/>
</dbReference>
<keyword evidence="8" id="KW-0406">Ion transport</keyword>
<feature type="repeat" description="ANK" evidence="10">
    <location>
        <begin position="239"/>
        <end position="271"/>
    </location>
</feature>
<evidence type="ECO:0000256" key="8">
    <source>
        <dbReference type="ARBA" id="ARBA00023065"/>
    </source>
</evidence>
<dbReference type="InterPro" id="IPR002110">
    <property type="entry name" value="Ankyrin_rpt"/>
</dbReference>